<feature type="domain" description="CusB-like beta-barrel" evidence="6">
    <location>
        <begin position="212"/>
        <end position="287"/>
    </location>
</feature>
<reference evidence="8 9" key="1">
    <citation type="submission" date="2017-11" db="EMBL/GenBank/DDBJ databases">
        <title>Animal gut microbial communities from fecal samples from Wisconsin, USA.</title>
        <authorList>
            <person name="Neumann A."/>
        </authorList>
    </citation>
    <scope>NUCLEOTIDE SEQUENCE [LARGE SCALE GENOMIC DNA]</scope>
    <source>
        <strain evidence="8 9">UWS3</strain>
    </source>
</reference>
<dbReference type="AlphaFoldDB" id="A0A2M9A5Y2"/>
<dbReference type="InterPro" id="IPR058627">
    <property type="entry name" value="MdtA-like_C"/>
</dbReference>
<keyword evidence="9" id="KW-1185">Reference proteome</keyword>
<dbReference type="PANTHER" id="PTHR30469">
    <property type="entry name" value="MULTIDRUG RESISTANCE PROTEIN MDTA"/>
    <property type="match status" value="1"/>
</dbReference>
<dbReference type="Gene3D" id="2.40.420.20">
    <property type="match status" value="1"/>
</dbReference>
<dbReference type="GO" id="GO:1990281">
    <property type="term" value="C:efflux pump complex"/>
    <property type="evidence" value="ECO:0007669"/>
    <property type="project" value="TreeGrafter"/>
</dbReference>
<dbReference type="InterPro" id="IPR058792">
    <property type="entry name" value="Beta-barrel_RND_2"/>
</dbReference>
<dbReference type="Proteomes" id="UP000231134">
    <property type="component" value="Unassembled WGS sequence"/>
</dbReference>
<accession>A0A2M9A5Y2</accession>
<protein>
    <submittedName>
        <fullName evidence="8">HlyD family secretion protein</fullName>
    </submittedName>
</protein>
<evidence type="ECO:0000313" key="9">
    <source>
        <dbReference type="Proteomes" id="UP000231134"/>
    </source>
</evidence>
<evidence type="ECO:0000259" key="6">
    <source>
        <dbReference type="Pfam" id="PF25954"/>
    </source>
</evidence>
<dbReference type="FunFam" id="2.40.30.170:FF:000010">
    <property type="entry name" value="Efflux RND transporter periplasmic adaptor subunit"/>
    <property type="match status" value="1"/>
</dbReference>
<dbReference type="InterPro" id="IPR006143">
    <property type="entry name" value="RND_pump_MFP"/>
</dbReference>
<comment type="caution">
    <text evidence="8">The sequence shown here is derived from an EMBL/GenBank/DDBJ whole genome shotgun (WGS) entry which is preliminary data.</text>
</comment>
<feature type="region of interest" description="Disordered" evidence="4">
    <location>
        <begin position="309"/>
        <end position="354"/>
    </location>
</feature>
<proteinExistence type="inferred from homology"/>
<evidence type="ECO:0000313" key="8">
    <source>
        <dbReference type="EMBL" id="PJJ41120.1"/>
    </source>
</evidence>
<feature type="domain" description="Multidrug resistance protein MdtA-like barrel-sandwich hybrid" evidence="5">
    <location>
        <begin position="61"/>
        <end position="200"/>
    </location>
</feature>
<evidence type="ECO:0000256" key="1">
    <source>
        <dbReference type="ARBA" id="ARBA00004196"/>
    </source>
</evidence>
<evidence type="ECO:0000256" key="2">
    <source>
        <dbReference type="ARBA" id="ARBA00009477"/>
    </source>
</evidence>
<gene>
    <name evidence="8" type="ORF">BGX16_1076</name>
</gene>
<dbReference type="Gene3D" id="2.40.30.170">
    <property type="match status" value="1"/>
</dbReference>
<dbReference type="SUPFAM" id="SSF111369">
    <property type="entry name" value="HlyD-like secretion proteins"/>
    <property type="match status" value="1"/>
</dbReference>
<keyword evidence="3" id="KW-0813">Transport</keyword>
<dbReference type="Gene3D" id="2.40.50.100">
    <property type="match status" value="1"/>
</dbReference>
<evidence type="ECO:0000256" key="4">
    <source>
        <dbReference type="SAM" id="MobiDB-lite"/>
    </source>
</evidence>
<dbReference type="GO" id="GO:0015562">
    <property type="term" value="F:efflux transmembrane transporter activity"/>
    <property type="evidence" value="ECO:0007669"/>
    <property type="project" value="TreeGrafter"/>
</dbReference>
<feature type="compositionally biased region" description="Basic and acidic residues" evidence="4">
    <location>
        <begin position="313"/>
        <end position="329"/>
    </location>
</feature>
<feature type="domain" description="Multidrug resistance protein MdtA-like C-terminal permuted SH3" evidence="7">
    <location>
        <begin position="364"/>
        <end position="401"/>
    </location>
</feature>
<dbReference type="EMBL" id="PGEX01000001">
    <property type="protein sequence ID" value="PJJ41120.1"/>
    <property type="molecule type" value="Genomic_DNA"/>
</dbReference>
<dbReference type="NCBIfam" id="TIGR01730">
    <property type="entry name" value="RND_mfp"/>
    <property type="match status" value="1"/>
</dbReference>
<dbReference type="Gene3D" id="1.10.287.470">
    <property type="entry name" value="Helix hairpin bin"/>
    <property type="match status" value="1"/>
</dbReference>
<dbReference type="Pfam" id="PF25954">
    <property type="entry name" value="Beta-barrel_RND_2"/>
    <property type="match status" value="1"/>
</dbReference>
<sequence>MKKLLKVLIVLVILGAIFFTVHKFFFATEAESAGVMMSEKVKLATIQTTITSTGTISPMDTVSVGTQVSGDISKIYVDFNSNVKKGQVIAELDRSKLQSTLYQAQIAESSAKNDYEHKLSVYNRTKKLAESNSASAVDLENAEYEMNSAKFSWEARKSEVQQAKLNLSYCIIKSPIDGVVLERSVDVGQTVAASMSAPTLFVLAKDLSKMRVMADVDEADIGQVKAGQKVTFTVDAFQDETFSGKVESVRLNPTVTSNVVTYTVVISADNSDLKLLPGMTATCTIVTEEVENALSVPVAAIQFTPAAGTPMMDMRKMPRPEKPKRKASDGDDFGPPPGMQGGPMGGGVSKKRSSSTQKLVGKGVWINMNGKAAFRPVKTGLNDGVNVQILAGLAEGDSVVVRQESAAVVFQSSDGTVSPFMPGPRKKKK</sequence>
<name>A0A2M9A5Y2_9BACT</name>
<organism evidence="8 9">
    <name type="scientific">Hallerella succinigenes</name>
    <dbReference type="NCBI Taxonomy" id="1896222"/>
    <lineage>
        <taxon>Bacteria</taxon>
        <taxon>Pseudomonadati</taxon>
        <taxon>Fibrobacterota</taxon>
        <taxon>Fibrobacteria</taxon>
        <taxon>Fibrobacterales</taxon>
        <taxon>Fibrobacteraceae</taxon>
        <taxon>Hallerella</taxon>
    </lineage>
</organism>
<dbReference type="Pfam" id="PF25967">
    <property type="entry name" value="RND-MFP_C"/>
    <property type="match status" value="1"/>
</dbReference>
<dbReference type="OrthoDB" id="9809068at2"/>
<comment type="subcellular location">
    <subcellularLocation>
        <location evidence="1">Cell envelope</location>
    </subcellularLocation>
</comment>
<feature type="compositionally biased region" description="Gly residues" evidence="4">
    <location>
        <begin position="339"/>
        <end position="348"/>
    </location>
</feature>
<dbReference type="PANTHER" id="PTHR30469:SF33">
    <property type="entry name" value="SLR1207 PROTEIN"/>
    <property type="match status" value="1"/>
</dbReference>
<evidence type="ECO:0000259" key="7">
    <source>
        <dbReference type="Pfam" id="PF25967"/>
    </source>
</evidence>
<comment type="similarity">
    <text evidence="2">Belongs to the membrane fusion protein (MFP) (TC 8.A.1) family.</text>
</comment>
<dbReference type="InterPro" id="IPR058625">
    <property type="entry name" value="MdtA-like_BSH"/>
</dbReference>
<evidence type="ECO:0000259" key="5">
    <source>
        <dbReference type="Pfam" id="PF25917"/>
    </source>
</evidence>
<dbReference type="Pfam" id="PF25917">
    <property type="entry name" value="BSH_RND"/>
    <property type="match status" value="1"/>
</dbReference>
<dbReference type="RefSeq" id="WP_100425123.1">
    <property type="nucleotide sequence ID" value="NZ_PGEX01000001.1"/>
</dbReference>
<evidence type="ECO:0000256" key="3">
    <source>
        <dbReference type="ARBA" id="ARBA00022448"/>
    </source>
</evidence>